<accession>A0A917VVT2</accession>
<dbReference type="Proteomes" id="UP000637788">
    <property type="component" value="Unassembled WGS sequence"/>
</dbReference>
<feature type="transmembrane region" description="Helical" evidence="1">
    <location>
        <begin position="71"/>
        <end position="92"/>
    </location>
</feature>
<gene>
    <name evidence="2" type="ORF">GCM10010094_95020</name>
</gene>
<proteinExistence type="predicted"/>
<evidence type="ECO:0000313" key="3">
    <source>
        <dbReference type="Proteomes" id="UP000637788"/>
    </source>
</evidence>
<sequence length="104" mass="12016">MFEKMFKISSLLFLINMIFVAIKDIVLGGETTRAGNNLLVIITIIFTISMLITTFYYIKNRKSDSSKNYKGLYYTVLIFMPIVWILVGYYVFSPLPELLSHTNT</sequence>
<protein>
    <submittedName>
        <fullName evidence="2">Uncharacterized protein</fullName>
    </submittedName>
</protein>
<organism evidence="2 3">
    <name type="scientific">Streptomyces flaveus</name>
    <dbReference type="NCBI Taxonomy" id="66370"/>
    <lineage>
        <taxon>Bacteria</taxon>
        <taxon>Bacillati</taxon>
        <taxon>Actinomycetota</taxon>
        <taxon>Actinomycetes</taxon>
        <taxon>Kitasatosporales</taxon>
        <taxon>Streptomycetaceae</taxon>
        <taxon>Streptomyces</taxon>
        <taxon>Streptomyces aurantiacus group</taxon>
    </lineage>
</organism>
<keyword evidence="1" id="KW-0472">Membrane</keyword>
<evidence type="ECO:0000256" key="1">
    <source>
        <dbReference type="SAM" id="Phobius"/>
    </source>
</evidence>
<reference evidence="2" key="1">
    <citation type="journal article" date="2014" name="Int. J. Syst. Evol. Microbiol.">
        <title>Complete genome sequence of Corynebacterium casei LMG S-19264T (=DSM 44701T), isolated from a smear-ripened cheese.</title>
        <authorList>
            <consortium name="US DOE Joint Genome Institute (JGI-PGF)"/>
            <person name="Walter F."/>
            <person name="Albersmeier A."/>
            <person name="Kalinowski J."/>
            <person name="Ruckert C."/>
        </authorList>
    </citation>
    <scope>NUCLEOTIDE SEQUENCE</scope>
    <source>
        <strain evidence="2">JCM 3035</strain>
    </source>
</reference>
<name>A0A917VVT2_9ACTN</name>
<keyword evidence="1" id="KW-0812">Transmembrane</keyword>
<feature type="transmembrane region" description="Helical" evidence="1">
    <location>
        <begin position="38"/>
        <end position="59"/>
    </location>
</feature>
<keyword evidence="1" id="KW-1133">Transmembrane helix</keyword>
<keyword evidence="3" id="KW-1185">Reference proteome</keyword>
<reference evidence="2" key="2">
    <citation type="submission" date="2020-09" db="EMBL/GenBank/DDBJ databases">
        <authorList>
            <person name="Sun Q."/>
            <person name="Ohkuma M."/>
        </authorList>
    </citation>
    <scope>NUCLEOTIDE SEQUENCE</scope>
    <source>
        <strain evidence="2">JCM 3035</strain>
    </source>
</reference>
<dbReference type="EMBL" id="BMPQ01000078">
    <property type="protein sequence ID" value="GGL18893.1"/>
    <property type="molecule type" value="Genomic_DNA"/>
</dbReference>
<comment type="caution">
    <text evidence="2">The sequence shown here is derived from an EMBL/GenBank/DDBJ whole genome shotgun (WGS) entry which is preliminary data.</text>
</comment>
<evidence type="ECO:0000313" key="2">
    <source>
        <dbReference type="EMBL" id="GGL18893.1"/>
    </source>
</evidence>
<dbReference type="AlphaFoldDB" id="A0A917VVT2"/>